<dbReference type="Pfam" id="PF13311">
    <property type="entry name" value="DUF4080"/>
    <property type="match status" value="1"/>
</dbReference>
<evidence type="ECO:0000259" key="1">
    <source>
        <dbReference type="Pfam" id="PF13311"/>
    </source>
</evidence>
<sequence>DLYLRENLKSRPNWAADLTEYKDIIKSFYVKEEKERIFLPEYKDYNYKQLGKMTHIEVFSAKAITKQNSNDKVMLLFDYNKRNPLTYEAHTQMVGVLK</sequence>
<reference evidence="2 3" key="1">
    <citation type="journal article" date="2017" name="Genome Announc.">
        <title>Draft Genome Sequence of a Sporulating and Motile Strain of Lachnotalea glycerini Isolated from Water in Quebec City, Canada.</title>
        <authorList>
            <person name="Maheux A.F."/>
            <person name="Boudreau D.K."/>
            <person name="Berube E."/>
            <person name="Boissinot M."/>
            <person name="Raymond F."/>
            <person name="Brodeur S."/>
            <person name="Corbeil J."/>
            <person name="Isabel S."/>
            <person name="Omar R.F."/>
            <person name="Bergeron M.G."/>
        </authorList>
    </citation>
    <scope>NUCLEOTIDE SEQUENCE [LARGE SCALE GENOMIC DNA]</scope>
    <source>
        <strain evidence="2 3">CCRI-19302</strain>
    </source>
</reference>
<dbReference type="RefSeq" id="WP_115804313.1">
    <property type="nucleotide sequence ID" value="NZ_NOKA02000127.1"/>
</dbReference>
<keyword evidence="3" id="KW-1185">Reference proteome</keyword>
<dbReference type="Proteomes" id="UP000216411">
    <property type="component" value="Unassembled WGS sequence"/>
</dbReference>
<dbReference type="InterPro" id="IPR025288">
    <property type="entry name" value="DUF4080"/>
</dbReference>
<protein>
    <submittedName>
        <fullName evidence="2">DUF4080 domain-containing protein</fullName>
    </submittedName>
</protein>
<dbReference type="EMBL" id="NOKA02000127">
    <property type="protein sequence ID" value="RDY26898.1"/>
    <property type="molecule type" value="Genomic_DNA"/>
</dbReference>
<evidence type="ECO:0000313" key="3">
    <source>
        <dbReference type="Proteomes" id="UP000216411"/>
    </source>
</evidence>
<comment type="caution">
    <text evidence="2">The sequence shown here is derived from an EMBL/GenBank/DDBJ whole genome shotgun (WGS) entry which is preliminary data.</text>
</comment>
<feature type="domain" description="DUF4080" evidence="1">
    <location>
        <begin position="1"/>
        <end position="77"/>
    </location>
</feature>
<dbReference type="AlphaFoldDB" id="A0A371J2K7"/>
<feature type="non-terminal residue" evidence="2">
    <location>
        <position position="1"/>
    </location>
</feature>
<name>A0A371J2K7_9FIRM</name>
<accession>A0A371J2K7</accession>
<evidence type="ECO:0000313" key="2">
    <source>
        <dbReference type="EMBL" id="RDY26898.1"/>
    </source>
</evidence>
<organism evidence="2 3">
    <name type="scientific">Lachnotalea glycerini</name>
    <dbReference type="NCBI Taxonomy" id="1763509"/>
    <lineage>
        <taxon>Bacteria</taxon>
        <taxon>Bacillati</taxon>
        <taxon>Bacillota</taxon>
        <taxon>Clostridia</taxon>
        <taxon>Lachnospirales</taxon>
        <taxon>Lachnospiraceae</taxon>
        <taxon>Lachnotalea</taxon>
    </lineage>
</organism>
<gene>
    <name evidence="2" type="ORF">CG710_021280</name>
</gene>
<proteinExistence type="predicted"/>